<sequence>MRSQATKVLASAVWRRSSASEGLAVRERAVRRSTGPRARTYEEKVVYDAYCEAPAQTGPEGGGVMTPR</sequence>
<dbReference type="Proteomes" id="UP000642014">
    <property type="component" value="Unassembled WGS sequence"/>
</dbReference>
<proteinExistence type="predicted"/>
<accession>A0AAV4KLV4</accession>
<name>A0AAV4KLV4_9ACTN</name>
<comment type="caution">
    <text evidence="1">The sequence shown here is derived from an EMBL/GenBank/DDBJ whole genome shotgun (WGS) entry which is preliminary data.</text>
</comment>
<evidence type="ECO:0000313" key="1">
    <source>
        <dbReference type="EMBL" id="GGR33467.1"/>
    </source>
</evidence>
<dbReference type="AlphaFoldDB" id="A0AAV4KLV4"/>
<evidence type="ECO:0008006" key="3">
    <source>
        <dbReference type="Google" id="ProtNLM"/>
    </source>
</evidence>
<protein>
    <recommendedName>
        <fullName evidence="3">Integrase</fullName>
    </recommendedName>
</protein>
<evidence type="ECO:0000313" key="2">
    <source>
        <dbReference type="Proteomes" id="UP000642014"/>
    </source>
</evidence>
<reference evidence="1 2" key="1">
    <citation type="journal article" date="2014" name="Int. J. Syst. Evol. Microbiol.">
        <title>Complete genome sequence of Corynebacterium casei LMG S-19264T (=DSM 44701T), isolated from a smear-ripened cheese.</title>
        <authorList>
            <consortium name="US DOE Joint Genome Institute (JGI-PGF)"/>
            <person name="Walter F."/>
            <person name="Albersmeier A."/>
            <person name="Kalinowski J."/>
            <person name="Ruckert C."/>
        </authorList>
    </citation>
    <scope>NUCLEOTIDE SEQUENCE [LARGE SCALE GENOMIC DNA]</scope>
    <source>
        <strain evidence="1 2">JCM 4205</strain>
    </source>
</reference>
<dbReference type="EMBL" id="BMSJ01000007">
    <property type="protein sequence ID" value="GGR33467.1"/>
    <property type="molecule type" value="Genomic_DNA"/>
</dbReference>
<organism evidence="1 2">
    <name type="scientific">Streptomyces cinereoruber</name>
    <dbReference type="NCBI Taxonomy" id="67260"/>
    <lineage>
        <taxon>Bacteria</taxon>
        <taxon>Bacillati</taxon>
        <taxon>Actinomycetota</taxon>
        <taxon>Actinomycetes</taxon>
        <taxon>Kitasatosporales</taxon>
        <taxon>Streptomycetaceae</taxon>
        <taxon>Streptomyces</taxon>
    </lineage>
</organism>
<gene>
    <name evidence="1" type="ORF">GCM10010497_40240</name>
</gene>